<accession>A0A1H3FAJ1</accession>
<reference evidence="1 2" key="1">
    <citation type="submission" date="2016-10" db="EMBL/GenBank/DDBJ databases">
        <authorList>
            <person name="de Groot N.N."/>
        </authorList>
    </citation>
    <scope>NUCLEOTIDE SEQUENCE [LARGE SCALE GENOMIC DNA]</scope>
    <source>
        <strain evidence="1 2">DSM 23310</strain>
    </source>
</reference>
<sequence>MLPGQIGKEILTVSDGVVRLCYDTVTNSCSIGLRTTKDVEWKYISKELYYLLVQELVNQKGNK</sequence>
<evidence type="ECO:0000313" key="1">
    <source>
        <dbReference type="EMBL" id="SDX87960.1"/>
    </source>
</evidence>
<gene>
    <name evidence="1" type="ORF">SAMN05660923_03100</name>
</gene>
<name>A0A1H3FAJ1_9FIRM</name>
<protein>
    <submittedName>
        <fullName evidence="1">Uncharacterized protein</fullName>
    </submittedName>
</protein>
<proteinExistence type="predicted"/>
<evidence type="ECO:0000313" key="2">
    <source>
        <dbReference type="Proteomes" id="UP000198828"/>
    </source>
</evidence>
<dbReference type="EMBL" id="FNNG01000029">
    <property type="protein sequence ID" value="SDX87960.1"/>
    <property type="molecule type" value="Genomic_DNA"/>
</dbReference>
<dbReference type="RefSeq" id="WP_093755216.1">
    <property type="nucleotide sequence ID" value="NZ_FNNG01000029.1"/>
</dbReference>
<dbReference type="Proteomes" id="UP000198828">
    <property type="component" value="Unassembled WGS sequence"/>
</dbReference>
<dbReference type="AlphaFoldDB" id="A0A1H3FAJ1"/>
<organism evidence="1 2">
    <name type="scientific">Tepidimicrobium xylanilyticum</name>
    <dbReference type="NCBI Taxonomy" id="1123352"/>
    <lineage>
        <taxon>Bacteria</taxon>
        <taxon>Bacillati</taxon>
        <taxon>Bacillota</taxon>
        <taxon>Tissierellia</taxon>
        <taxon>Tissierellales</taxon>
        <taxon>Tepidimicrobiaceae</taxon>
        <taxon>Tepidimicrobium</taxon>
    </lineage>
</organism>
<keyword evidence="2" id="KW-1185">Reference proteome</keyword>